<reference evidence="2 3" key="1">
    <citation type="journal article" date="2017" name="Nature">
        <title>The Apostasia genome and the evolution of orchids.</title>
        <authorList>
            <person name="Zhang G.Q."/>
            <person name="Liu K.W."/>
            <person name="Li Z."/>
            <person name="Lohaus R."/>
            <person name="Hsiao Y.Y."/>
            <person name="Niu S.C."/>
            <person name="Wang J.Y."/>
            <person name="Lin Y.C."/>
            <person name="Xu Q."/>
            <person name="Chen L.J."/>
            <person name="Yoshida K."/>
            <person name="Fujiwara S."/>
            <person name="Wang Z.W."/>
            <person name="Zhang Y.Q."/>
            <person name="Mitsuda N."/>
            <person name="Wang M."/>
            <person name="Liu G.H."/>
            <person name="Pecoraro L."/>
            <person name="Huang H.X."/>
            <person name="Xiao X.J."/>
            <person name="Lin M."/>
            <person name="Wu X.Y."/>
            <person name="Wu W.L."/>
            <person name="Chen Y.Y."/>
            <person name="Chang S.B."/>
            <person name="Sakamoto S."/>
            <person name="Ohme-Takagi M."/>
            <person name="Yagi M."/>
            <person name="Zeng S.J."/>
            <person name="Shen C.Y."/>
            <person name="Yeh C.M."/>
            <person name="Luo Y.B."/>
            <person name="Tsai W.C."/>
            <person name="Van de Peer Y."/>
            <person name="Liu Z.J."/>
        </authorList>
    </citation>
    <scope>NUCLEOTIDE SEQUENCE [LARGE SCALE GENOMIC DNA]</scope>
    <source>
        <strain evidence="3">cv. Shenzhen</strain>
        <tissue evidence="2">Stem</tissue>
    </source>
</reference>
<comment type="similarity">
    <text evidence="1">Belongs to the SCO1/2 family.</text>
</comment>
<keyword evidence="3" id="KW-1185">Reference proteome</keyword>
<dbReference type="InterPro" id="IPR003782">
    <property type="entry name" value="SCO1/SenC"/>
</dbReference>
<dbReference type="PANTHER" id="PTHR12151">
    <property type="entry name" value="ELECTRON TRANSPORT PROTIN SCO1/SENC FAMILY MEMBER"/>
    <property type="match status" value="1"/>
</dbReference>
<dbReference type="Proteomes" id="UP000236161">
    <property type="component" value="Unassembled WGS sequence"/>
</dbReference>
<dbReference type="GO" id="GO:0033617">
    <property type="term" value="P:mitochondrial respiratory chain complex IV assembly"/>
    <property type="evidence" value="ECO:0007669"/>
    <property type="project" value="TreeGrafter"/>
</dbReference>
<gene>
    <name evidence="2" type="primary">HCC2</name>
    <name evidence="2" type="ORF">AXF42_Ash019287</name>
</gene>
<dbReference type="OrthoDB" id="270009at2759"/>
<dbReference type="Gene3D" id="3.40.30.10">
    <property type="entry name" value="Glutaredoxin"/>
    <property type="match status" value="1"/>
</dbReference>
<name>A0A2I0AR85_9ASPA</name>
<dbReference type="GO" id="GO:0005739">
    <property type="term" value="C:mitochondrion"/>
    <property type="evidence" value="ECO:0007669"/>
    <property type="project" value="GOC"/>
</dbReference>
<dbReference type="SUPFAM" id="SSF52833">
    <property type="entry name" value="Thioredoxin-like"/>
    <property type="match status" value="1"/>
</dbReference>
<dbReference type="FunFam" id="3.40.30.10:FF:000013">
    <property type="entry name" value="Blast:Protein SCO1 homolog, mitochondrial"/>
    <property type="match status" value="1"/>
</dbReference>
<dbReference type="STRING" id="1088818.A0A2I0AR85"/>
<protein>
    <submittedName>
        <fullName evidence="2">Protein SCO1 like 2, mitochondrial</fullName>
    </submittedName>
</protein>
<dbReference type="PANTHER" id="PTHR12151:SF1">
    <property type="entry name" value="PROTEIN SCO1 HOMOLOG 2, MITOCHONDRIAL"/>
    <property type="match status" value="1"/>
</dbReference>
<dbReference type="CDD" id="cd02968">
    <property type="entry name" value="SCO"/>
    <property type="match status" value="1"/>
</dbReference>
<evidence type="ECO:0000313" key="3">
    <source>
        <dbReference type="Proteomes" id="UP000236161"/>
    </source>
</evidence>
<dbReference type="AlphaFoldDB" id="A0A2I0AR85"/>
<dbReference type="Pfam" id="PF02630">
    <property type="entry name" value="SCO1-SenC"/>
    <property type="match status" value="1"/>
</dbReference>
<organism evidence="2 3">
    <name type="scientific">Apostasia shenzhenica</name>
    <dbReference type="NCBI Taxonomy" id="1088818"/>
    <lineage>
        <taxon>Eukaryota</taxon>
        <taxon>Viridiplantae</taxon>
        <taxon>Streptophyta</taxon>
        <taxon>Embryophyta</taxon>
        <taxon>Tracheophyta</taxon>
        <taxon>Spermatophyta</taxon>
        <taxon>Magnoliopsida</taxon>
        <taxon>Liliopsida</taxon>
        <taxon>Asparagales</taxon>
        <taxon>Orchidaceae</taxon>
        <taxon>Apostasioideae</taxon>
        <taxon>Apostasia</taxon>
    </lineage>
</organism>
<accession>A0A2I0AR85</accession>
<proteinExistence type="inferred from homology"/>
<sequence>MLRLQPMKLSLRQASRVFSSSFRRNRTMSSHTPYRGYSCASNNKNGRLAKHILEEEEQLRSWSWRRYVIPTGLLVIAGAGALIHYNDEKRAIPKGSEGTTGVGRADINKPAIGGPFKLVDSENRLVSESDLRGDWLLLYFGYTSSPDIGPAEVGKMAKAIDLLESQHNLKTKPVYITIDPKRDTPDQLQAYLEEFDSRIIGLTGTIAAVRQIAQEYRVFFKKMDEEGQDYLVECSNNM</sequence>
<evidence type="ECO:0000256" key="1">
    <source>
        <dbReference type="ARBA" id="ARBA00010996"/>
    </source>
</evidence>
<dbReference type="EMBL" id="KZ451957">
    <property type="protein sequence ID" value="PKA58061.1"/>
    <property type="molecule type" value="Genomic_DNA"/>
</dbReference>
<evidence type="ECO:0000313" key="2">
    <source>
        <dbReference type="EMBL" id="PKA58061.1"/>
    </source>
</evidence>
<dbReference type="InterPro" id="IPR036249">
    <property type="entry name" value="Thioredoxin-like_sf"/>
</dbReference>